<dbReference type="EC" id="2.7.11.1" evidence="1"/>
<dbReference type="Pfam" id="PF00069">
    <property type="entry name" value="Pkinase"/>
    <property type="match status" value="1"/>
</dbReference>
<keyword evidence="3" id="KW-0547">Nucleotide-binding</keyword>
<organism evidence="8 9">
    <name type="scientific">Reticulibacter mediterranei</name>
    <dbReference type="NCBI Taxonomy" id="2778369"/>
    <lineage>
        <taxon>Bacteria</taxon>
        <taxon>Bacillati</taxon>
        <taxon>Chloroflexota</taxon>
        <taxon>Ktedonobacteria</taxon>
        <taxon>Ktedonobacterales</taxon>
        <taxon>Reticulibacteraceae</taxon>
        <taxon>Reticulibacter</taxon>
    </lineage>
</organism>
<evidence type="ECO:0000256" key="3">
    <source>
        <dbReference type="ARBA" id="ARBA00022741"/>
    </source>
</evidence>
<feature type="transmembrane region" description="Helical" evidence="6">
    <location>
        <begin position="431"/>
        <end position="453"/>
    </location>
</feature>
<dbReference type="CDD" id="cd14014">
    <property type="entry name" value="STKc_PknB_like"/>
    <property type="match status" value="1"/>
</dbReference>
<keyword evidence="6" id="KW-1133">Transmembrane helix</keyword>
<dbReference type="PANTHER" id="PTHR43671:SF13">
    <property type="entry name" value="SERINE_THREONINE-PROTEIN KINASE NEK2"/>
    <property type="match status" value="1"/>
</dbReference>
<dbReference type="PANTHER" id="PTHR43671">
    <property type="entry name" value="SERINE/THREONINE-PROTEIN KINASE NEK"/>
    <property type="match status" value="1"/>
</dbReference>
<dbReference type="InterPro" id="IPR050660">
    <property type="entry name" value="NEK_Ser/Thr_kinase"/>
</dbReference>
<evidence type="ECO:0000313" key="9">
    <source>
        <dbReference type="Proteomes" id="UP000597444"/>
    </source>
</evidence>
<evidence type="ECO:0000256" key="2">
    <source>
        <dbReference type="ARBA" id="ARBA00022679"/>
    </source>
</evidence>
<dbReference type="Gene3D" id="3.30.200.20">
    <property type="entry name" value="Phosphorylase Kinase, domain 1"/>
    <property type="match status" value="1"/>
</dbReference>
<dbReference type="PROSITE" id="PS50011">
    <property type="entry name" value="PROTEIN_KINASE_DOM"/>
    <property type="match status" value="1"/>
</dbReference>
<dbReference type="RefSeq" id="WP_220203074.1">
    <property type="nucleotide sequence ID" value="NZ_BNJK01000001.1"/>
</dbReference>
<dbReference type="InterPro" id="IPR000719">
    <property type="entry name" value="Prot_kinase_dom"/>
</dbReference>
<proteinExistence type="predicted"/>
<evidence type="ECO:0000256" key="4">
    <source>
        <dbReference type="ARBA" id="ARBA00022777"/>
    </source>
</evidence>
<reference evidence="8" key="1">
    <citation type="submission" date="2020-10" db="EMBL/GenBank/DDBJ databases">
        <title>Taxonomic study of unclassified bacteria belonging to the class Ktedonobacteria.</title>
        <authorList>
            <person name="Yabe S."/>
            <person name="Wang C.M."/>
            <person name="Zheng Y."/>
            <person name="Sakai Y."/>
            <person name="Cavaletti L."/>
            <person name="Monciardini P."/>
            <person name="Donadio S."/>
        </authorList>
    </citation>
    <scope>NUCLEOTIDE SEQUENCE</scope>
    <source>
        <strain evidence="8">ID150040</strain>
    </source>
</reference>
<dbReference type="EMBL" id="BNJK01000001">
    <property type="protein sequence ID" value="GHO92226.1"/>
    <property type="molecule type" value="Genomic_DNA"/>
</dbReference>
<evidence type="ECO:0000256" key="5">
    <source>
        <dbReference type="ARBA" id="ARBA00022840"/>
    </source>
</evidence>
<evidence type="ECO:0000259" key="7">
    <source>
        <dbReference type="PROSITE" id="PS50011"/>
    </source>
</evidence>
<dbReference type="InterPro" id="IPR011009">
    <property type="entry name" value="Kinase-like_dom_sf"/>
</dbReference>
<protein>
    <recommendedName>
        <fullName evidence="1">non-specific serine/threonine protein kinase</fullName>
        <ecNumber evidence="1">2.7.11.1</ecNumber>
    </recommendedName>
</protein>
<dbReference type="SUPFAM" id="SSF56112">
    <property type="entry name" value="Protein kinase-like (PK-like)"/>
    <property type="match status" value="1"/>
</dbReference>
<keyword evidence="2" id="KW-0808">Transferase</keyword>
<dbReference type="AlphaFoldDB" id="A0A8J3IMN0"/>
<keyword evidence="9" id="KW-1185">Reference proteome</keyword>
<comment type="caution">
    <text evidence="8">The sequence shown here is derived from an EMBL/GenBank/DDBJ whole genome shotgun (WGS) entry which is preliminary data.</text>
</comment>
<evidence type="ECO:0000256" key="1">
    <source>
        <dbReference type="ARBA" id="ARBA00012513"/>
    </source>
</evidence>
<evidence type="ECO:0000313" key="8">
    <source>
        <dbReference type="EMBL" id="GHO92226.1"/>
    </source>
</evidence>
<dbReference type="GO" id="GO:0005524">
    <property type="term" value="F:ATP binding"/>
    <property type="evidence" value="ECO:0007669"/>
    <property type="project" value="UniProtKB-KW"/>
</dbReference>
<feature type="domain" description="Protein kinase" evidence="7">
    <location>
        <begin position="11"/>
        <end position="285"/>
    </location>
</feature>
<sequence>MSASQSNPGQYELQECLTRDPISEVWKAFDTQQRRYVAVKILYLNTQQTQTIPDIFPRFLQEAHNLTSLRHPSIAPILDVQVFQGPDGVTHTARVVMEYIEGQSLADYLQATSHAGKIVPPQDIIRILAPIATAIDYAHQQGVIHGALRPSSILLDKRNPSLPLGEAKLVGFGTNTVQSPLTLPLKDVYYISPERAQGHTENARSDIYSLGVILYEMCTGTRPFEGETPTEVMMQHIHATPTSPALINPHILPALTAVIMRSLSKDPTARHPSASALLIAVTKAFNIPAQDLLSQSGTLMGTTLNIAMLNATAASLDPMNSPTYLSPLPQALQGSGILPALTNQQAIAQTPPSRVPNPATPYPPINTGGIPTITAGTQGFQQPQWSQPYPAVPTGPISYSGLSGPIPQQQQASAPMQQVAPPPARKSNKTWLIIASALLLLLVVGSTLAYLYLNMHGPLAAGVPVVGHVYFVNSGQLHENTTKGITDRLQVVLNNIPEPQPNKQYYIWLLNDSDSRTDISPILLGASTHGGRINAFYPGDAAHTNLLENYSRILVTEEDAQNPPNNPSLDTQTWKYSAAFSQVKTGNPPASLLDHLRHLMAQDPKLKAVGLTGGLDMWLFHNTQKVLEEAGSIRDAQGAKKYSIHAPPAHTHARLPGWIAIRTDRETAARSSTDHDR</sequence>
<dbReference type="Proteomes" id="UP000597444">
    <property type="component" value="Unassembled WGS sequence"/>
</dbReference>
<keyword evidence="4" id="KW-0418">Kinase</keyword>
<keyword evidence="5" id="KW-0067">ATP-binding</keyword>
<keyword evidence="6" id="KW-0472">Membrane</keyword>
<dbReference type="GO" id="GO:0004674">
    <property type="term" value="F:protein serine/threonine kinase activity"/>
    <property type="evidence" value="ECO:0007669"/>
    <property type="project" value="UniProtKB-EC"/>
</dbReference>
<keyword evidence="6" id="KW-0812">Transmembrane</keyword>
<evidence type="ECO:0000256" key="6">
    <source>
        <dbReference type="SAM" id="Phobius"/>
    </source>
</evidence>
<gene>
    <name evidence="8" type="ORF">KSF_022740</name>
</gene>
<dbReference type="Gene3D" id="1.10.510.10">
    <property type="entry name" value="Transferase(Phosphotransferase) domain 1"/>
    <property type="match status" value="1"/>
</dbReference>
<accession>A0A8J3IMN0</accession>
<name>A0A8J3IMN0_9CHLR</name>